<dbReference type="PANTHER" id="PTHR34472">
    <property type="entry name" value="SULFUR CARRIER PROTEIN THIS"/>
    <property type="match status" value="1"/>
</dbReference>
<dbReference type="CDD" id="cd00565">
    <property type="entry name" value="Ubl_ThiS"/>
    <property type="match status" value="1"/>
</dbReference>
<dbReference type="NCBIfam" id="TIGR01683">
    <property type="entry name" value="thiS"/>
    <property type="match status" value="1"/>
</dbReference>
<evidence type="ECO:0000313" key="1">
    <source>
        <dbReference type="EMBL" id="RUL53974.1"/>
    </source>
</evidence>
<accession>A0A3S0P4N7</accession>
<comment type="caution">
    <text evidence="1">The sequence shown here is derived from an EMBL/GenBank/DDBJ whole genome shotgun (WGS) entry which is preliminary data.</text>
</comment>
<dbReference type="SUPFAM" id="SSF54285">
    <property type="entry name" value="MoaD/ThiS"/>
    <property type="match status" value="1"/>
</dbReference>
<protein>
    <submittedName>
        <fullName evidence="1">Sulfur carrier protein ThiS</fullName>
    </submittedName>
</protein>
<reference evidence="1 2" key="1">
    <citation type="submission" date="2018-12" db="EMBL/GenBank/DDBJ databases">
        <title>Lysinibacillus antri sp. nov., isolated from a cave soil.</title>
        <authorList>
            <person name="Narsing Rao M.P."/>
            <person name="Zhang H."/>
            <person name="Dong Z.-Y."/>
            <person name="Niu X.-K."/>
            <person name="Zhang K."/>
            <person name="Fang B.-Z."/>
            <person name="Kang Y.-Q."/>
            <person name="Xiao M."/>
            <person name="Li W.-J."/>
        </authorList>
    </citation>
    <scope>NUCLEOTIDE SEQUENCE [LARGE SCALE GENOMIC DNA]</scope>
    <source>
        <strain evidence="1 2">SYSU K30002</strain>
    </source>
</reference>
<dbReference type="InterPro" id="IPR012675">
    <property type="entry name" value="Beta-grasp_dom_sf"/>
</dbReference>
<dbReference type="InterPro" id="IPR003749">
    <property type="entry name" value="ThiS/MoaD-like"/>
</dbReference>
<dbReference type="InterPro" id="IPR010035">
    <property type="entry name" value="Thi_S"/>
</dbReference>
<proteinExistence type="predicted"/>
<dbReference type="EMBL" id="RYYR01000008">
    <property type="protein sequence ID" value="RUL53974.1"/>
    <property type="molecule type" value="Genomic_DNA"/>
</dbReference>
<dbReference type="InterPro" id="IPR016155">
    <property type="entry name" value="Mopterin_synth/thiamin_S_b"/>
</dbReference>
<dbReference type="AlphaFoldDB" id="A0A3S0P4N7"/>
<dbReference type="Gene3D" id="3.10.20.30">
    <property type="match status" value="1"/>
</dbReference>
<sequence length="90" mass="10133">MGNTTERVLPPFALFLGSFAKKEEKKVRVNGVITTLTQHQSLIDYLRQQNYDLTKIAVERNGEIVPKDLYQSTILGENDQLEIVHFVGGG</sequence>
<name>A0A3S0P4N7_9BACI</name>
<dbReference type="PANTHER" id="PTHR34472:SF1">
    <property type="entry name" value="SULFUR CARRIER PROTEIN THIS"/>
    <property type="match status" value="1"/>
</dbReference>
<dbReference type="Proteomes" id="UP000287910">
    <property type="component" value="Unassembled WGS sequence"/>
</dbReference>
<evidence type="ECO:0000313" key="2">
    <source>
        <dbReference type="Proteomes" id="UP000287910"/>
    </source>
</evidence>
<keyword evidence="2" id="KW-1185">Reference proteome</keyword>
<gene>
    <name evidence="1" type="primary">thiS</name>
    <name evidence="1" type="ORF">EK386_07545</name>
</gene>
<organism evidence="1 2">
    <name type="scientific">Lysinibacillus antri</name>
    <dbReference type="NCBI Taxonomy" id="2498145"/>
    <lineage>
        <taxon>Bacteria</taxon>
        <taxon>Bacillati</taxon>
        <taxon>Bacillota</taxon>
        <taxon>Bacilli</taxon>
        <taxon>Bacillales</taxon>
        <taxon>Bacillaceae</taxon>
        <taxon>Lysinibacillus</taxon>
    </lineage>
</organism>
<dbReference type="Pfam" id="PF02597">
    <property type="entry name" value="ThiS"/>
    <property type="match status" value="1"/>
</dbReference>